<accession>A0A9W8B2X3</accession>
<evidence type="ECO:0000259" key="2">
    <source>
        <dbReference type="Pfam" id="PF14768"/>
    </source>
</evidence>
<dbReference type="InterPro" id="IPR028159">
    <property type="entry name" value="RPA_interact_C_dom"/>
</dbReference>
<name>A0A9W8B2X3_9FUNG</name>
<sequence length="205" mass="23230">MTKHRLAELNVDSDVTPSNQHQHKRTRQRGERLYIQIEPSHQFMTFPRLVSQDHPGASPLLPHKAHSPSDLSFRLLNAPPHPPPPVRPPPSIIMPRYISLPCVQSLYPPHPTHPAEQGCYPCPMCKMCTLRRQGTVITCPCGVAIDTGDDAYDPMDVTRRLENMHYRHTQVCPNEPVVVTKNFVDLDNQSLVLCCAHCHLNYILV</sequence>
<reference evidence="3" key="1">
    <citation type="submission" date="2022-07" db="EMBL/GenBank/DDBJ databases">
        <title>Phylogenomic reconstructions and comparative analyses of Kickxellomycotina fungi.</title>
        <authorList>
            <person name="Reynolds N.K."/>
            <person name="Stajich J.E."/>
            <person name="Barry K."/>
            <person name="Grigoriev I.V."/>
            <person name="Crous P."/>
            <person name="Smith M.E."/>
        </authorList>
    </citation>
    <scope>NUCLEOTIDE SEQUENCE</scope>
    <source>
        <strain evidence="3">RSA 567</strain>
    </source>
</reference>
<proteinExistence type="predicted"/>
<dbReference type="AlphaFoldDB" id="A0A9W8B2X3"/>
<feature type="region of interest" description="Disordered" evidence="1">
    <location>
        <begin position="1"/>
        <end position="28"/>
    </location>
</feature>
<evidence type="ECO:0000313" key="3">
    <source>
        <dbReference type="EMBL" id="KAJ1978866.1"/>
    </source>
</evidence>
<keyword evidence="4" id="KW-1185">Reference proteome</keyword>
<dbReference type="OrthoDB" id="435311at2759"/>
<organism evidence="3 4">
    <name type="scientific">Dimargaris verticillata</name>
    <dbReference type="NCBI Taxonomy" id="2761393"/>
    <lineage>
        <taxon>Eukaryota</taxon>
        <taxon>Fungi</taxon>
        <taxon>Fungi incertae sedis</taxon>
        <taxon>Zoopagomycota</taxon>
        <taxon>Kickxellomycotina</taxon>
        <taxon>Dimargaritomycetes</taxon>
        <taxon>Dimargaritales</taxon>
        <taxon>Dimargaritaceae</taxon>
        <taxon>Dimargaris</taxon>
    </lineage>
</organism>
<dbReference type="Proteomes" id="UP001151582">
    <property type="component" value="Unassembled WGS sequence"/>
</dbReference>
<feature type="domain" description="RPA-interacting protein C-terminal" evidence="2">
    <location>
        <begin position="122"/>
        <end position="200"/>
    </location>
</feature>
<evidence type="ECO:0000256" key="1">
    <source>
        <dbReference type="SAM" id="MobiDB-lite"/>
    </source>
</evidence>
<comment type="caution">
    <text evidence="3">The sequence shown here is derived from an EMBL/GenBank/DDBJ whole genome shotgun (WGS) entry which is preliminary data.</text>
</comment>
<gene>
    <name evidence="3" type="ORF">H4R34_003048</name>
</gene>
<evidence type="ECO:0000313" key="4">
    <source>
        <dbReference type="Proteomes" id="UP001151582"/>
    </source>
</evidence>
<dbReference type="EMBL" id="JANBQB010000251">
    <property type="protein sequence ID" value="KAJ1978866.1"/>
    <property type="molecule type" value="Genomic_DNA"/>
</dbReference>
<dbReference type="Pfam" id="PF14768">
    <property type="entry name" value="RPA_interact_C"/>
    <property type="match status" value="1"/>
</dbReference>
<protein>
    <recommendedName>
        <fullName evidence="2">RPA-interacting protein C-terminal domain-containing protein</fullName>
    </recommendedName>
</protein>